<dbReference type="AlphaFoldDB" id="A0A8T0HZM8"/>
<dbReference type="InterPro" id="IPR002492">
    <property type="entry name" value="Transposase_Tc1-like"/>
</dbReference>
<organism evidence="2 3">
    <name type="scientific">Ceratodon purpureus</name>
    <name type="common">Fire moss</name>
    <name type="synonym">Dicranum purpureum</name>
    <dbReference type="NCBI Taxonomy" id="3225"/>
    <lineage>
        <taxon>Eukaryota</taxon>
        <taxon>Viridiplantae</taxon>
        <taxon>Streptophyta</taxon>
        <taxon>Embryophyta</taxon>
        <taxon>Bryophyta</taxon>
        <taxon>Bryophytina</taxon>
        <taxon>Bryopsida</taxon>
        <taxon>Dicranidae</taxon>
        <taxon>Pseudoditrichales</taxon>
        <taxon>Ditrichaceae</taxon>
        <taxon>Ceratodon</taxon>
    </lineage>
</organism>
<dbReference type="GO" id="GO:0015074">
    <property type="term" value="P:DNA integration"/>
    <property type="evidence" value="ECO:0007669"/>
    <property type="project" value="InterPro"/>
</dbReference>
<keyword evidence="3" id="KW-1185">Reference proteome</keyword>
<dbReference type="EMBL" id="CM026425">
    <property type="protein sequence ID" value="KAG0576346.1"/>
    <property type="molecule type" value="Genomic_DNA"/>
</dbReference>
<dbReference type="SUPFAM" id="SSF46689">
    <property type="entry name" value="Homeodomain-like"/>
    <property type="match status" value="1"/>
</dbReference>
<gene>
    <name evidence="2" type="ORF">KC19_5G073100</name>
</gene>
<dbReference type="Gene3D" id="3.30.420.10">
    <property type="entry name" value="Ribonuclease H-like superfamily/Ribonuclease H"/>
    <property type="match status" value="1"/>
</dbReference>
<dbReference type="InterPro" id="IPR036397">
    <property type="entry name" value="RNaseH_sf"/>
</dbReference>
<accession>A0A8T0HZM8</accession>
<name>A0A8T0HZM8_CERPU</name>
<dbReference type="GO" id="GO:0003677">
    <property type="term" value="F:DNA binding"/>
    <property type="evidence" value="ECO:0007669"/>
    <property type="project" value="InterPro"/>
</dbReference>
<dbReference type="Pfam" id="PF01498">
    <property type="entry name" value="HTH_Tnp_Tc3_2"/>
    <property type="match status" value="1"/>
</dbReference>
<protein>
    <recommendedName>
        <fullName evidence="1">Transposase Tc1-like domain-containing protein</fullName>
    </recommendedName>
</protein>
<dbReference type="Proteomes" id="UP000822688">
    <property type="component" value="Chromosome 5"/>
</dbReference>
<sequence>MRTRTLSNHERGVIIELRNAGIKSGRIAKLLRMLCSTVSTVLIKWKKFGLNTTQKPKPRPPKLSNCTVRDLARLVRRDCRLNLVSIAESFGVHRNTIRKHIRQLGFGGRVAVRKPFLSVIHRKKRLTFGRKDSQRIRVWRKSHEKYVDQCLAPTFKLGRTSVMVWGALNFTGFDKSPLVFLPKGEQTTISFVEHVYDSVLCGFYFMQDASHELLLLEDNLWKTMKNKLRYYKRSSKKEEMRALIQVIWNGISLEQLQRLI</sequence>
<evidence type="ECO:0000313" key="2">
    <source>
        <dbReference type="EMBL" id="KAG0576346.1"/>
    </source>
</evidence>
<evidence type="ECO:0000259" key="1">
    <source>
        <dbReference type="Pfam" id="PF01498"/>
    </source>
</evidence>
<proteinExistence type="predicted"/>
<dbReference type="InterPro" id="IPR036388">
    <property type="entry name" value="WH-like_DNA-bd_sf"/>
</dbReference>
<dbReference type="GO" id="GO:0006313">
    <property type="term" value="P:DNA transposition"/>
    <property type="evidence" value="ECO:0007669"/>
    <property type="project" value="InterPro"/>
</dbReference>
<comment type="caution">
    <text evidence="2">The sequence shown here is derived from an EMBL/GenBank/DDBJ whole genome shotgun (WGS) entry which is preliminary data.</text>
</comment>
<dbReference type="InterPro" id="IPR009057">
    <property type="entry name" value="Homeodomain-like_sf"/>
</dbReference>
<dbReference type="Gene3D" id="1.10.10.10">
    <property type="entry name" value="Winged helix-like DNA-binding domain superfamily/Winged helix DNA-binding domain"/>
    <property type="match status" value="1"/>
</dbReference>
<reference evidence="2" key="1">
    <citation type="submission" date="2020-06" db="EMBL/GenBank/DDBJ databases">
        <title>WGS assembly of Ceratodon purpureus strain R40.</title>
        <authorList>
            <person name="Carey S.B."/>
            <person name="Jenkins J."/>
            <person name="Shu S."/>
            <person name="Lovell J.T."/>
            <person name="Sreedasyam A."/>
            <person name="Maumus F."/>
            <person name="Tiley G.P."/>
            <person name="Fernandez-Pozo N."/>
            <person name="Barry K."/>
            <person name="Chen C."/>
            <person name="Wang M."/>
            <person name="Lipzen A."/>
            <person name="Daum C."/>
            <person name="Saski C.A."/>
            <person name="Payton A.C."/>
            <person name="Mcbreen J.C."/>
            <person name="Conrad R.E."/>
            <person name="Kollar L.M."/>
            <person name="Olsson S."/>
            <person name="Huttunen S."/>
            <person name="Landis J.B."/>
            <person name="Wickett N.J."/>
            <person name="Johnson M.G."/>
            <person name="Rensing S.A."/>
            <person name="Grimwood J."/>
            <person name="Schmutz J."/>
            <person name="Mcdaniel S.F."/>
        </authorList>
    </citation>
    <scope>NUCLEOTIDE SEQUENCE</scope>
    <source>
        <strain evidence="2">R40</strain>
    </source>
</reference>
<feature type="domain" description="Transposase Tc1-like" evidence="1">
    <location>
        <begin position="69"/>
        <end position="130"/>
    </location>
</feature>
<evidence type="ECO:0000313" key="3">
    <source>
        <dbReference type="Proteomes" id="UP000822688"/>
    </source>
</evidence>